<dbReference type="Pfam" id="PF07695">
    <property type="entry name" value="7TMR-DISM_7TM"/>
    <property type="match status" value="1"/>
</dbReference>
<dbReference type="GO" id="GO:0005524">
    <property type="term" value="F:ATP binding"/>
    <property type="evidence" value="ECO:0007669"/>
    <property type="project" value="UniProtKB-KW"/>
</dbReference>
<dbReference type="GO" id="GO:0000155">
    <property type="term" value="F:phosphorelay sensor kinase activity"/>
    <property type="evidence" value="ECO:0007669"/>
    <property type="project" value="InterPro"/>
</dbReference>
<evidence type="ECO:0000313" key="12">
    <source>
        <dbReference type="EMBL" id="OCW57431.1"/>
    </source>
</evidence>
<keyword evidence="9" id="KW-0175">Coiled coil</keyword>
<dbReference type="SMART" id="SM00387">
    <property type="entry name" value="HATPase_c"/>
    <property type="match status" value="1"/>
</dbReference>
<dbReference type="AlphaFoldDB" id="A0A1C1YV96"/>
<keyword evidence="7" id="KW-0067">ATP-binding</keyword>
<dbReference type="InterPro" id="IPR011623">
    <property type="entry name" value="7TMR_DISM_rcpt_extracell_dom1"/>
</dbReference>
<dbReference type="Pfam" id="PF02518">
    <property type="entry name" value="HATPase_c"/>
    <property type="match status" value="1"/>
</dbReference>
<dbReference type="InterPro" id="IPR011622">
    <property type="entry name" value="7TMR_DISM_rcpt_extracell_dom2"/>
</dbReference>
<feature type="coiled-coil region" evidence="9">
    <location>
        <begin position="428"/>
        <end position="466"/>
    </location>
</feature>
<feature type="transmembrane region" description="Helical" evidence="10">
    <location>
        <begin position="360"/>
        <end position="384"/>
    </location>
</feature>
<dbReference type="GO" id="GO:0007234">
    <property type="term" value="P:osmosensory signaling via phosphorelay pathway"/>
    <property type="evidence" value="ECO:0007669"/>
    <property type="project" value="TreeGrafter"/>
</dbReference>
<dbReference type="PANTHER" id="PTHR42878:SF7">
    <property type="entry name" value="SENSOR HISTIDINE KINASE GLRK"/>
    <property type="match status" value="1"/>
</dbReference>
<dbReference type="PANTHER" id="PTHR42878">
    <property type="entry name" value="TWO-COMPONENT HISTIDINE KINASE"/>
    <property type="match status" value="1"/>
</dbReference>
<dbReference type="InterPro" id="IPR036890">
    <property type="entry name" value="HATPase_C_sf"/>
</dbReference>
<keyword evidence="8" id="KW-0902">Two-component regulatory system</keyword>
<dbReference type="EC" id="2.7.13.3" evidence="2"/>
<evidence type="ECO:0000256" key="4">
    <source>
        <dbReference type="ARBA" id="ARBA00022679"/>
    </source>
</evidence>
<dbReference type="GO" id="GO:0000156">
    <property type="term" value="F:phosphorelay response regulator activity"/>
    <property type="evidence" value="ECO:0007669"/>
    <property type="project" value="TreeGrafter"/>
</dbReference>
<feature type="transmembrane region" description="Helical" evidence="10">
    <location>
        <begin position="9"/>
        <end position="30"/>
    </location>
</feature>
<dbReference type="Gene3D" id="2.60.40.2380">
    <property type="match status" value="1"/>
</dbReference>
<evidence type="ECO:0000256" key="6">
    <source>
        <dbReference type="ARBA" id="ARBA00022777"/>
    </source>
</evidence>
<evidence type="ECO:0000256" key="5">
    <source>
        <dbReference type="ARBA" id="ARBA00022741"/>
    </source>
</evidence>
<evidence type="ECO:0000256" key="3">
    <source>
        <dbReference type="ARBA" id="ARBA00022553"/>
    </source>
</evidence>
<dbReference type="STRING" id="1480615.AWJ14_00860"/>
<dbReference type="InterPro" id="IPR004358">
    <property type="entry name" value="Sig_transdc_His_kin-like_C"/>
</dbReference>
<sequence length="692" mass="77174">MYIIQDKRFYVCLVVACAAVFAAIILIPNWNRLERGHGASPRVLTIGPDFTRKSLAGHLVLVEGVAPHEGIEDIVSGRGTHREIALSGNLALGYRTDETWLKVEMERADFRRRNLFLWMQPSVLDHVRVYLVERHGLDAPRITEIGQIGDNDPDYLWNGVGSYLILEYKEPVSQYYDLYFNIGSTSSILLSGHIGTVEQFNNRMYASDLTVGFYISFLMTVSFIFVVLFFRSFSKNALYFALFSFMYAVNIMIPARMYELLPVAVDMNVMDIVNVQSLILLHIAGALFFRQYFELWITNEGLNSLSLWLCAMLLAMAIGAGLGGWQAIMPIELGVVAIALWLYFFEYVRQFLSGRKLSRAGLLGTGLYSVEVSTYHLILIGAVAPDGPSLSIIYLANALFILLFTLGLIEEAAVQERRNRLSLNLRLARRAEQTAVRLAREMTRELEEAKVAAEKALETERRAQAEQLRFVDVISHQLLTPVAVIKSSVASLRRSVGEAGGDDAMRLQRIETAVRRLRETIDVSLVRSRISSVGGRARKRKVVLVTELQKIVERSCRLFPSRDVTLEFDNLDLSARANIDVEMLGIAIGNLIDNALKFSDREEPVAVTVSRDGDELSIAVRDRGIGVPVDEIPKVKERYYRGSNAASYFGTGLGLDIVNQVALAHGGRLEVENAPVGGLVARLAIVGEFDPG</sequence>
<dbReference type="CDD" id="cd00082">
    <property type="entry name" value="HisKA"/>
    <property type="match status" value="1"/>
</dbReference>
<keyword evidence="10" id="KW-0812">Transmembrane</keyword>
<feature type="transmembrane region" description="Helical" evidence="10">
    <location>
        <begin position="390"/>
        <end position="409"/>
    </location>
</feature>
<protein>
    <recommendedName>
        <fullName evidence="2">histidine kinase</fullName>
        <ecNumber evidence="2">2.7.13.3</ecNumber>
    </recommendedName>
</protein>
<dbReference type="Gene3D" id="3.30.565.10">
    <property type="entry name" value="Histidine kinase-like ATPase, C-terminal domain"/>
    <property type="match status" value="1"/>
</dbReference>
<evidence type="ECO:0000313" key="13">
    <source>
        <dbReference type="Proteomes" id="UP000094795"/>
    </source>
</evidence>
<dbReference type="InterPro" id="IPR050351">
    <property type="entry name" value="BphY/WalK/GraS-like"/>
</dbReference>
<dbReference type="RefSeq" id="WP_066179101.1">
    <property type="nucleotide sequence ID" value="NZ_LQZT01000015.1"/>
</dbReference>
<dbReference type="PROSITE" id="PS50109">
    <property type="entry name" value="HIS_KIN"/>
    <property type="match status" value="1"/>
</dbReference>
<keyword evidence="5" id="KW-0547">Nucleotide-binding</keyword>
<dbReference type="CDD" id="cd00075">
    <property type="entry name" value="HATPase"/>
    <property type="match status" value="1"/>
</dbReference>
<proteinExistence type="predicted"/>
<reference evidence="12 13" key="1">
    <citation type="submission" date="2015-12" db="EMBL/GenBank/DDBJ databases">
        <authorList>
            <person name="Shamseldin A."/>
            <person name="Moawad H."/>
            <person name="Abd El-Rahim W.M."/>
            <person name="Sadowsky M.J."/>
        </authorList>
    </citation>
    <scope>NUCLEOTIDE SEQUENCE [LARGE SCALE GENOMIC DNA]</scope>
    <source>
        <strain evidence="12 13">JC234</strain>
    </source>
</reference>
<dbReference type="GO" id="GO:0030295">
    <property type="term" value="F:protein kinase activator activity"/>
    <property type="evidence" value="ECO:0007669"/>
    <property type="project" value="TreeGrafter"/>
</dbReference>
<dbReference type="Pfam" id="PF00512">
    <property type="entry name" value="HisKA"/>
    <property type="match status" value="1"/>
</dbReference>
<dbReference type="SMART" id="SM00388">
    <property type="entry name" value="HisKA"/>
    <property type="match status" value="1"/>
</dbReference>
<comment type="catalytic activity">
    <reaction evidence="1">
        <text>ATP + protein L-histidine = ADP + protein N-phospho-L-histidine.</text>
        <dbReference type="EC" id="2.7.13.3"/>
    </reaction>
</comment>
<dbReference type="InterPro" id="IPR003594">
    <property type="entry name" value="HATPase_dom"/>
</dbReference>
<dbReference type="Proteomes" id="UP000094795">
    <property type="component" value="Unassembled WGS sequence"/>
</dbReference>
<feature type="transmembrane region" description="Helical" evidence="10">
    <location>
        <begin position="331"/>
        <end position="348"/>
    </location>
</feature>
<dbReference type="PRINTS" id="PR00344">
    <property type="entry name" value="BCTRLSENSOR"/>
</dbReference>
<dbReference type="InterPro" id="IPR003661">
    <property type="entry name" value="HisK_dim/P_dom"/>
</dbReference>
<keyword evidence="10" id="KW-0472">Membrane</keyword>
<dbReference type="Pfam" id="PF07696">
    <property type="entry name" value="7TMR-DISMED2"/>
    <property type="match status" value="1"/>
</dbReference>
<feature type="transmembrane region" description="Helical" evidence="10">
    <location>
        <begin position="211"/>
        <end position="230"/>
    </location>
</feature>
<evidence type="ECO:0000256" key="2">
    <source>
        <dbReference type="ARBA" id="ARBA00012438"/>
    </source>
</evidence>
<feature type="domain" description="Histidine kinase" evidence="11">
    <location>
        <begin position="473"/>
        <end position="689"/>
    </location>
</feature>
<dbReference type="InterPro" id="IPR036097">
    <property type="entry name" value="HisK_dim/P_sf"/>
</dbReference>
<evidence type="ECO:0000259" key="11">
    <source>
        <dbReference type="PROSITE" id="PS50109"/>
    </source>
</evidence>
<evidence type="ECO:0000256" key="10">
    <source>
        <dbReference type="SAM" id="Phobius"/>
    </source>
</evidence>
<keyword evidence="13" id="KW-1185">Reference proteome</keyword>
<dbReference type="SUPFAM" id="SSF47384">
    <property type="entry name" value="Homodimeric domain of signal transducing histidine kinase"/>
    <property type="match status" value="1"/>
</dbReference>
<evidence type="ECO:0000256" key="7">
    <source>
        <dbReference type="ARBA" id="ARBA00022840"/>
    </source>
</evidence>
<keyword evidence="4" id="KW-0808">Transferase</keyword>
<dbReference type="Gene3D" id="1.10.287.130">
    <property type="match status" value="1"/>
</dbReference>
<comment type="caution">
    <text evidence="12">The sequence shown here is derived from an EMBL/GenBank/DDBJ whole genome shotgun (WGS) entry which is preliminary data.</text>
</comment>
<evidence type="ECO:0000256" key="1">
    <source>
        <dbReference type="ARBA" id="ARBA00000085"/>
    </source>
</evidence>
<evidence type="ECO:0000256" key="9">
    <source>
        <dbReference type="SAM" id="Coils"/>
    </source>
</evidence>
<feature type="transmembrane region" description="Helical" evidence="10">
    <location>
        <begin position="305"/>
        <end position="325"/>
    </location>
</feature>
<keyword evidence="6" id="KW-0418">Kinase</keyword>
<dbReference type="OrthoDB" id="9806130at2"/>
<evidence type="ECO:0000256" key="8">
    <source>
        <dbReference type="ARBA" id="ARBA00023012"/>
    </source>
</evidence>
<feature type="transmembrane region" description="Helical" evidence="10">
    <location>
        <begin position="275"/>
        <end position="293"/>
    </location>
</feature>
<gene>
    <name evidence="12" type="ORF">AWJ14_00860</name>
</gene>
<dbReference type="InterPro" id="IPR005467">
    <property type="entry name" value="His_kinase_dom"/>
</dbReference>
<keyword evidence="10" id="KW-1133">Transmembrane helix</keyword>
<feature type="transmembrane region" description="Helical" evidence="10">
    <location>
        <begin position="237"/>
        <end position="255"/>
    </location>
</feature>
<name>A0A1C1YV96_9HYPH</name>
<accession>A0A1C1YV96</accession>
<keyword evidence="3" id="KW-0597">Phosphoprotein</keyword>
<dbReference type="SUPFAM" id="SSF55874">
    <property type="entry name" value="ATPase domain of HSP90 chaperone/DNA topoisomerase II/histidine kinase"/>
    <property type="match status" value="1"/>
</dbReference>
<dbReference type="EMBL" id="LQZT01000015">
    <property type="protein sequence ID" value="OCW57431.1"/>
    <property type="molecule type" value="Genomic_DNA"/>
</dbReference>
<organism evidence="12 13">
    <name type="scientific">Hoeflea olei</name>
    <dbReference type="NCBI Taxonomy" id="1480615"/>
    <lineage>
        <taxon>Bacteria</taxon>
        <taxon>Pseudomonadati</taxon>
        <taxon>Pseudomonadota</taxon>
        <taxon>Alphaproteobacteria</taxon>
        <taxon>Hyphomicrobiales</taxon>
        <taxon>Rhizobiaceae</taxon>
        <taxon>Hoeflea</taxon>
    </lineage>
</organism>